<feature type="compositionally biased region" description="Basic and acidic residues" evidence="1">
    <location>
        <begin position="29"/>
        <end position="38"/>
    </location>
</feature>
<sequence length="47" mass="5228">MADHTNEPPGPDVPEPRPEDVPQPDEDEVKLPPKEKPPMKAGWQEDG</sequence>
<accession>A0ABN0TG20</accession>
<dbReference type="EMBL" id="BAAAFN010000006">
    <property type="protein sequence ID" value="GAA0220755.1"/>
    <property type="molecule type" value="Genomic_DNA"/>
</dbReference>
<evidence type="ECO:0000313" key="2">
    <source>
        <dbReference type="EMBL" id="GAA0220755.1"/>
    </source>
</evidence>
<organism evidence="2 3">
    <name type="scientific">Castellaniella daejeonensis</name>
    <dbReference type="NCBI Taxonomy" id="659013"/>
    <lineage>
        <taxon>Bacteria</taxon>
        <taxon>Pseudomonadati</taxon>
        <taxon>Pseudomonadota</taxon>
        <taxon>Betaproteobacteria</taxon>
        <taxon>Burkholderiales</taxon>
        <taxon>Alcaligenaceae</taxon>
        <taxon>Castellaniella</taxon>
    </lineage>
</organism>
<comment type="caution">
    <text evidence="2">The sequence shown here is derived from an EMBL/GenBank/DDBJ whole genome shotgun (WGS) entry which is preliminary data.</text>
</comment>
<keyword evidence="3" id="KW-1185">Reference proteome</keyword>
<dbReference type="Proteomes" id="UP001501176">
    <property type="component" value="Unassembled WGS sequence"/>
</dbReference>
<protein>
    <submittedName>
        <fullName evidence="2">Uncharacterized protein</fullName>
    </submittedName>
</protein>
<proteinExistence type="predicted"/>
<evidence type="ECO:0000256" key="1">
    <source>
        <dbReference type="SAM" id="MobiDB-lite"/>
    </source>
</evidence>
<name>A0ABN0TG20_9BURK</name>
<evidence type="ECO:0000313" key="3">
    <source>
        <dbReference type="Proteomes" id="UP001501176"/>
    </source>
</evidence>
<feature type="region of interest" description="Disordered" evidence="1">
    <location>
        <begin position="1"/>
        <end position="47"/>
    </location>
</feature>
<reference evidence="2 3" key="1">
    <citation type="journal article" date="2019" name="Int. J. Syst. Evol. Microbiol.">
        <title>The Global Catalogue of Microorganisms (GCM) 10K type strain sequencing project: providing services to taxonomists for standard genome sequencing and annotation.</title>
        <authorList>
            <consortium name="The Broad Institute Genomics Platform"/>
            <consortium name="The Broad Institute Genome Sequencing Center for Infectious Disease"/>
            <person name="Wu L."/>
            <person name="Ma J."/>
        </authorList>
    </citation>
    <scope>NUCLEOTIDE SEQUENCE [LARGE SCALE GENOMIC DNA]</scope>
    <source>
        <strain evidence="2 3">JCM 16240</strain>
    </source>
</reference>
<dbReference type="RefSeq" id="WP_325126885.1">
    <property type="nucleotide sequence ID" value="NZ_BAAAFN010000006.1"/>
</dbReference>
<gene>
    <name evidence="2" type="ORF">GCM10009125_07260</name>
</gene>